<dbReference type="PANTHER" id="PTHR36932:SF1">
    <property type="entry name" value="CAPSULAR POLYSACCHARIDE BIOSYNTHESIS PROTEIN"/>
    <property type="match status" value="1"/>
</dbReference>
<name>A0AB35U1H9_9FIRM</name>
<reference evidence="2 3" key="1">
    <citation type="submission" date="2022-03" db="EMBL/GenBank/DDBJ databases">
        <title>Novel taxa within the pig intestine.</title>
        <authorList>
            <person name="Wylensek D."/>
            <person name="Bishof K."/>
            <person name="Afrizal A."/>
            <person name="Clavel T."/>
        </authorList>
    </citation>
    <scope>NUCLEOTIDE SEQUENCE [LARGE SCALE GENOMIC DNA]</scope>
    <source>
        <strain evidence="2 3">CLA-KB-P133</strain>
    </source>
</reference>
<evidence type="ECO:0000259" key="1">
    <source>
        <dbReference type="Pfam" id="PF00501"/>
    </source>
</evidence>
<evidence type="ECO:0000313" key="3">
    <source>
        <dbReference type="Proteomes" id="UP001286174"/>
    </source>
</evidence>
<organism evidence="2 3">
    <name type="scientific">Grylomicrobium aquisgranensis</name>
    <dbReference type="NCBI Taxonomy" id="2926318"/>
    <lineage>
        <taxon>Bacteria</taxon>
        <taxon>Bacillati</taxon>
        <taxon>Bacillota</taxon>
        <taxon>Erysipelotrichia</taxon>
        <taxon>Erysipelotrichales</taxon>
        <taxon>Erysipelotrichaceae</taxon>
        <taxon>Grylomicrobium</taxon>
    </lineage>
</organism>
<keyword evidence="3" id="KW-1185">Reference proteome</keyword>
<gene>
    <name evidence="2" type="ORF">MOZ60_01495</name>
</gene>
<dbReference type="EMBL" id="JALBUR010000002">
    <property type="protein sequence ID" value="MDX8418764.1"/>
    <property type="molecule type" value="Genomic_DNA"/>
</dbReference>
<feature type="domain" description="AMP-dependent synthetase/ligase" evidence="1">
    <location>
        <begin position="78"/>
        <end position="264"/>
    </location>
</feature>
<sequence>MSLLTLVIESRRYWQNSLLSREEIQQKSLDGFHHVLVHAYDHSAFYHDLYSRAGLKRDDLFEIAPVDVPVMAKQDVIDHFEEIATVPVHHTADGWKASHGAMVIHSSGSTGTPTPFVYGRGMMTAIEANFVRLVNRGGMNRIAWYDLPIKNIHAASVGSGYASTLLLTSGLKKYHVNCIVVKASDPLDEWVSKIGAFQPQFLSGYPSCVAILLKLQKEGRIHLAPKKIIIGGEPVTKEQMQALCDTFHADVINYYGSSESILIGAGGSWYDGMYLFDDLNYVEEDSMHRLILTTLHNPEFPLIRYRMNDIMTGFDKGYDGVLPFTHIDGIAGRVEDTLWYDNEEGKPDFLHPLMLDDLYVEGVSAYQYEKTGKEELTVYCLTDQDHQKVQVEVRKQVGKMLAEKKMRNIRIRTVFPEQLYRNPVSGKTAMIVNRSR</sequence>
<dbReference type="PANTHER" id="PTHR36932">
    <property type="entry name" value="CAPSULAR POLYSACCHARIDE BIOSYNTHESIS PROTEIN"/>
    <property type="match status" value="1"/>
</dbReference>
<evidence type="ECO:0000313" key="2">
    <source>
        <dbReference type="EMBL" id="MDX8418764.1"/>
    </source>
</evidence>
<dbReference type="Pfam" id="PF00501">
    <property type="entry name" value="AMP-binding"/>
    <property type="match status" value="1"/>
</dbReference>
<accession>A0AB35U1H9</accession>
<comment type="caution">
    <text evidence="2">The sequence shown here is derived from an EMBL/GenBank/DDBJ whole genome shotgun (WGS) entry which is preliminary data.</text>
</comment>
<dbReference type="AlphaFoldDB" id="A0AB35U1H9"/>
<dbReference type="InterPro" id="IPR000873">
    <property type="entry name" value="AMP-dep_synth/lig_dom"/>
</dbReference>
<protein>
    <submittedName>
        <fullName evidence="2">AMP-binding protein</fullName>
    </submittedName>
</protein>
<dbReference type="Gene3D" id="3.40.50.12780">
    <property type="entry name" value="N-terminal domain of ligase-like"/>
    <property type="match status" value="1"/>
</dbReference>
<proteinExistence type="predicted"/>
<dbReference type="InterPro" id="IPR042099">
    <property type="entry name" value="ANL_N_sf"/>
</dbReference>
<dbReference type="Proteomes" id="UP001286174">
    <property type="component" value="Unassembled WGS sequence"/>
</dbReference>
<dbReference type="InterPro" id="IPR053158">
    <property type="entry name" value="CapK_Type1_Caps_Biosynth"/>
</dbReference>
<dbReference type="RefSeq" id="WP_370595393.1">
    <property type="nucleotide sequence ID" value="NZ_JALBUR010000002.1"/>
</dbReference>
<dbReference type="SUPFAM" id="SSF56801">
    <property type="entry name" value="Acetyl-CoA synthetase-like"/>
    <property type="match status" value="1"/>
</dbReference>